<feature type="compositionally biased region" description="Low complexity" evidence="2">
    <location>
        <begin position="132"/>
        <end position="141"/>
    </location>
</feature>
<accession>A0A2Z7AP14</accession>
<feature type="region of interest" description="Disordered" evidence="2">
    <location>
        <begin position="120"/>
        <end position="142"/>
    </location>
</feature>
<reference evidence="3 4" key="1">
    <citation type="journal article" date="2015" name="Proc. Natl. Acad. Sci. U.S.A.">
        <title>The resurrection genome of Boea hygrometrica: A blueprint for survival of dehydration.</title>
        <authorList>
            <person name="Xiao L."/>
            <person name="Yang G."/>
            <person name="Zhang L."/>
            <person name="Yang X."/>
            <person name="Zhao S."/>
            <person name="Ji Z."/>
            <person name="Zhou Q."/>
            <person name="Hu M."/>
            <person name="Wang Y."/>
            <person name="Chen M."/>
            <person name="Xu Y."/>
            <person name="Jin H."/>
            <person name="Xiao X."/>
            <person name="Hu G."/>
            <person name="Bao F."/>
            <person name="Hu Y."/>
            <person name="Wan P."/>
            <person name="Li L."/>
            <person name="Deng X."/>
            <person name="Kuang T."/>
            <person name="Xiang C."/>
            <person name="Zhu J.K."/>
            <person name="Oliver M.J."/>
            <person name="He Y."/>
        </authorList>
    </citation>
    <scope>NUCLEOTIDE SEQUENCE [LARGE SCALE GENOMIC DNA]</scope>
    <source>
        <strain evidence="4">cv. XS01</strain>
    </source>
</reference>
<proteinExistence type="predicted"/>
<organism evidence="3 4">
    <name type="scientific">Dorcoceras hygrometricum</name>
    <dbReference type="NCBI Taxonomy" id="472368"/>
    <lineage>
        <taxon>Eukaryota</taxon>
        <taxon>Viridiplantae</taxon>
        <taxon>Streptophyta</taxon>
        <taxon>Embryophyta</taxon>
        <taxon>Tracheophyta</taxon>
        <taxon>Spermatophyta</taxon>
        <taxon>Magnoliopsida</taxon>
        <taxon>eudicotyledons</taxon>
        <taxon>Gunneridae</taxon>
        <taxon>Pentapetalae</taxon>
        <taxon>asterids</taxon>
        <taxon>lamiids</taxon>
        <taxon>Lamiales</taxon>
        <taxon>Gesneriaceae</taxon>
        <taxon>Didymocarpoideae</taxon>
        <taxon>Trichosporeae</taxon>
        <taxon>Loxocarpinae</taxon>
        <taxon>Dorcoceras</taxon>
    </lineage>
</organism>
<name>A0A2Z7AP14_9LAMI</name>
<gene>
    <name evidence="3" type="ORF">F511_02030</name>
</gene>
<evidence type="ECO:0000256" key="2">
    <source>
        <dbReference type="SAM" id="MobiDB-lite"/>
    </source>
</evidence>
<dbReference type="AlphaFoldDB" id="A0A2Z7AP14"/>
<evidence type="ECO:0000256" key="1">
    <source>
        <dbReference type="SAM" id="Coils"/>
    </source>
</evidence>
<evidence type="ECO:0000313" key="3">
    <source>
        <dbReference type="EMBL" id="KZV23544.1"/>
    </source>
</evidence>
<dbReference type="EMBL" id="KV013454">
    <property type="protein sequence ID" value="KZV23544.1"/>
    <property type="molecule type" value="Genomic_DNA"/>
</dbReference>
<keyword evidence="4" id="KW-1185">Reference proteome</keyword>
<keyword evidence="1" id="KW-0175">Coiled coil</keyword>
<sequence length="709" mass="80397">MANQPSDDEVFDFSNTEFIREDLINALNEMVHEYQNLSQTFEEVKAENNGLKNSSVPPSIALLGETDSLQTELSKLKFDNDSLRLRSCELKSENERLNLVMSSWTQSSFSLNKLHETQKPINDKSGLGFNAGESSSGETSTQSNLVYEKFKKMNFVKASVIHNTYESVKYDDQTSGKLNQKGKAGIGYIRPENSKPSWLNNRLDKEKARAGSKSSVPHQPRWSSTKVKSVWRKVQPRIDLNGPHPKPKLNRSHNISAHTLMDFCTGKTVKIDSDLVIYRTTLVRTFQVVTICRVDKSEVLVVLISPHYSKLLYEKELEQFFDTALVKDNEILCVIHGKVVAITERFAGVFELPTEGLIDFSEVPNNFVFDARSLFSRSREPVKPSCKKREMKYEFRLLNDILANSVTVKANSFDAVSHELFVLMTAIHFELKVNWRKMLFDTRKEMTDKSSKRAKCYAAQICVLLKGDPAVTLEEEKTFPPLKILSAKTVGTYVSTNKTIDARGESYEPDVAKIAFVKRKSVSKKRSSSISNKETDESPNPSTYSDSRMIFTTADIPLNDETVVDQLVLLATALPTPDLAEYLAQLRTSVTQLSIKQMWTTSIIGDLKNELLSKIDNIEKAAAEARTQQDHVFRDLIKSVKQEVQLQKTALSLEMIEFKKGVRDHSAIVTTDLSDIQKEVKDQKADFSKEFDDRLANIRNDFLEFRVET</sequence>
<feature type="region of interest" description="Disordered" evidence="2">
    <location>
        <begin position="171"/>
        <end position="199"/>
    </location>
</feature>
<protein>
    <submittedName>
        <fullName evidence="3">Uncharacterized protein</fullName>
    </submittedName>
</protein>
<dbReference type="Proteomes" id="UP000250235">
    <property type="component" value="Unassembled WGS sequence"/>
</dbReference>
<evidence type="ECO:0000313" key="4">
    <source>
        <dbReference type="Proteomes" id="UP000250235"/>
    </source>
</evidence>
<feature type="region of interest" description="Disordered" evidence="2">
    <location>
        <begin position="527"/>
        <end position="546"/>
    </location>
</feature>
<feature type="coiled-coil region" evidence="1">
    <location>
        <begin position="20"/>
        <end position="54"/>
    </location>
</feature>